<dbReference type="Proteomes" id="UP000762676">
    <property type="component" value="Unassembled WGS sequence"/>
</dbReference>
<sequence>MGKDPISTLEMEETKPDTQTWLFGRRLSDCGEKSDRLPADAFGDSKLIRVKYSHPIVLDLKWKHVFHYRVRATGRLSEAWPCLAHAVTSACVFRINLHSSGWSSSFVRRSGRHRTGGICCRNNYPHAMVLAQPRMSSERQLGWANGNLTKARDLEVAGSIPDHAVLHLPWESNLP</sequence>
<reference evidence="1 2" key="1">
    <citation type="journal article" date="2021" name="Elife">
        <title>Chloroplast acquisition without the gene transfer in kleptoplastic sea slugs, Plakobranchus ocellatus.</title>
        <authorList>
            <person name="Maeda T."/>
            <person name="Takahashi S."/>
            <person name="Yoshida T."/>
            <person name="Shimamura S."/>
            <person name="Takaki Y."/>
            <person name="Nagai Y."/>
            <person name="Toyoda A."/>
            <person name="Suzuki Y."/>
            <person name="Arimoto A."/>
            <person name="Ishii H."/>
            <person name="Satoh N."/>
            <person name="Nishiyama T."/>
            <person name="Hasebe M."/>
            <person name="Maruyama T."/>
            <person name="Minagawa J."/>
            <person name="Obokata J."/>
            <person name="Shigenobu S."/>
        </authorList>
    </citation>
    <scope>NUCLEOTIDE SEQUENCE [LARGE SCALE GENOMIC DNA]</scope>
</reference>
<dbReference type="AlphaFoldDB" id="A0AAV4F5B5"/>
<dbReference type="EMBL" id="BMAT01011170">
    <property type="protein sequence ID" value="GFR67878.1"/>
    <property type="molecule type" value="Genomic_DNA"/>
</dbReference>
<name>A0AAV4F5B5_9GAST</name>
<evidence type="ECO:0000313" key="2">
    <source>
        <dbReference type="Proteomes" id="UP000762676"/>
    </source>
</evidence>
<evidence type="ECO:0000313" key="1">
    <source>
        <dbReference type="EMBL" id="GFR67878.1"/>
    </source>
</evidence>
<comment type="caution">
    <text evidence="1">The sequence shown here is derived from an EMBL/GenBank/DDBJ whole genome shotgun (WGS) entry which is preliminary data.</text>
</comment>
<organism evidence="1 2">
    <name type="scientific">Elysia marginata</name>
    <dbReference type="NCBI Taxonomy" id="1093978"/>
    <lineage>
        <taxon>Eukaryota</taxon>
        <taxon>Metazoa</taxon>
        <taxon>Spiralia</taxon>
        <taxon>Lophotrochozoa</taxon>
        <taxon>Mollusca</taxon>
        <taxon>Gastropoda</taxon>
        <taxon>Heterobranchia</taxon>
        <taxon>Euthyneura</taxon>
        <taxon>Panpulmonata</taxon>
        <taxon>Sacoglossa</taxon>
        <taxon>Placobranchoidea</taxon>
        <taxon>Plakobranchidae</taxon>
        <taxon>Elysia</taxon>
    </lineage>
</organism>
<proteinExistence type="predicted"/>
<accession>A0AAV4F5B5</accession>
<gene>
    <name evidence="1" type="ORF">ElyMa_005594000</name>
</gene>
<protein>
    <submittedName>
        <fullName evidence="1">Uncharacterized protein</fullName>
    </submittedName>
</protein>
<keyword evidence="2" id="KW-1185">Reference proteome</keyword>